<dbReference type="NCBIfam" id="NF009044">
    <property type="entry name" value="PRK12378.1"/>
    <property type="match status" value="1"/>
</dbReference>
<dbReference type="AlphaFoldDB" id="A0A926HV66"/>
<reference evidence="10" key="1">
    <citation type="submission" date="2020-08" db="EMBL/GenBank/DDBJ databases">
        <title>Genome public.</title>
        <authorList>
            <person name="Liu C."/>
            <person name="Sun Q."/>
        </authorList>
    </citation>
    <scope>NUCLEOTIDE SEQUENCE</scope>
    <source>
        <strain evidence="10">BX7</strain>
    </source>
</reference>
<evidence type="ECO:0000256" key="4">
    <source>
        <dbReference type="ARBA" id="ARBA00023125"/>
    </source>
</evidence>
<evidence type="ECO:0000256" key="2">
    <source>
        <dbReference type="ARBA" id="ARBA00022490"/>
    </source>
</evidence>
<evidence type="ECO:0000259" key="8">
    <source>
        <dbReference type="Pfam" id="PF01709"/>
    </source>
</evidence>
<keyword evidence="2 6" id="KW-0963">Cytoplasm</keyword>
<evidence type="ECO:0000256" key="1">
    <source>
        <dbReference type="ARBA" id="ARBA00008724"/>
    </source>
</evidence>
<evidence type="ECO:0000256" key="3">
    <source>
        <dbReference type="ARBA" id="ARBA00023015"/>
    </source>
</evidence>
<dbReference type="GO" id="GO:0005829">
    <property type="term" value="C:cytosol"/>
    <property type="evidence" value="ECO:0007669"/>
    <property type="project" value="TreeGrafter"/>
</dbReference>
<feature type="domain" description="TACO1/YebC-like N-terminal" evidence="9">
    <location>
        <begin position="5"/>
        <end position="75"/>
    </location>
</feature>
<feature type="region of interest" description="Disordered" evidence="7">
    <location>
        <begin position="1"/>
        <end position="20"/>
    </location>
</feature>
<gene>
    <name evidence="10" type="ORF">H8695_06210</name>
</gene>
<keyword evidence="3 6" id="KW-0805">Transcription regulation</keyword>
<dbReference type="InterPro" id="IPR029072">
    <property type="entry name" value="YebC-like"/>
</dbReference>
<dbReference type="PANTHER" id="PTHR12532:SF6">
    <property type="entry name" value="TRANSCRIPTIONAL REGULATORY PROTEIN YEBC-RELATED"/>
    <property type="match status" value="1"/>
</dbReference>
<dbReference type="PANTHER" id="PTHR12532">
    <property type="entry name" value="TRANSLATIONAL ACTIVATOR OF CYTOCHROME C OXIDASE 1"/>
    <property type="match status" value="1"/>
</dbReference>
<dbReference type="Proteomes" id="UP000620366">
    <property type="component" value="Unassembled WGS sequence"/>
</dbReference>
<dbReference type="Gene3D" id="3.30.70.980">
    <property type="match status" value="2"/>
</dbReference>
<proteinExistence type="inferred from homology"/>
<dbReference type="InterPro" id="IPR049083">
    <property type="entry name" value="TACO1_YebC_N"/>
</dbReference>
<dbReference type="Pfam" id="PF01709">
    <property type="entry name" value="Transcrip_reg"/>
    <property type="match status" value="1"/>
</dbReference>
<dbReference type="NCBIfam" id="NF001030">
    <property type="entry name" value="PRK00110.1"/>
    <property type="match status" value="1"/>
</dbReference>
<dbReference type="NCBIfam" id="TIGR01033">
    <property type="entry name" value="YebC/PmpR family DNA-binding transcriptional regulator"/>
    <property type="match status" value="1"/>
</dbReference>
<evidence type="ECO:0000256" key="6">
    <source>
        <dbReference type="HAMAP-Rule" id="MF_00693"/>
    </source>
</evidence>
<evidence type="ECO:0000259" key="9">
    <source>
        <dbReference type="Pfam" id="PF20772"/>
    </source>
</evidence>
<comment type="similarity">
    <text evidence="1 6">Belongs to the TACO1 family.</text>
</comment>
<evidence type="ECO:0000256" key="5">
    <source>
        <dbReference type="ARBA" id="ARBA00023163"/>
    </source>
</evidence>
<organism evidence="10 11">
    <name type="scientific">Feifania hominis</name>
    <dbReference type="NCBI Taxonomy" id="2763660"/>
    <lineage>
        <taxon>Bacteria</taxon>
        <taxon>Bacillati</taxon>
        <taxon>Bacillota</taxon>
        <taxon>Clostridia</taxon>
        <taxon>Eubacteriales</taxon>
        <taxon>Feifaniaceae</taxon>
        <taxon>Feifania</taxon>
    </lineage>
</organism>
<evidence type="ECO:0000256" key="7">
    <source>
        <dbReference type="SAM" id="MobiDB-lite"/>
    </source>
</evidence>
<feature type="compositionally biased region" description="Basic residues" evidence="7">
    <location>
        <begin position="1"/>
        <end position="15"/>
    </location>
</feature>
<dbReference type="RefSeq" id="WP_249300044.1">
    <property type="nucleotide sequence ID" value="NZ_JACRSP010000002.1"/>
</dbReference>
<dbReference type="HAMAP" id="MF_00693">
    <property type="entry name" value="Transcrip_reg_TACO1"/>
    <property type="match status" value="1"/>
</dbReference>
<feature type="domain" description="TACO1/YebC-like second and third" evidence="8">
    <location>
        <begin position="82"/>
        <end position="239"/>
    </location>
</feature>
<dbReference type="InterPro" id="IPR048300">
    <property type="entry name" value="TACO1_YebC-like_2nd/3rd_dom"/>
</dbReference>
<keyword evidence="5 6" id="KW-0804">Transcription</keyword>
<dbReference type="FunFam" id="1.10.10.200:FF:000002">
    <property type="entry name" value="Probable transcriptional regulatory protein CLM62_37755"/>
    <property type="match status" value="1"/>
</dbReference>
<dbReference type="InterPro" id="IPR017856">
    <property type="entry name" value="Integrase-like_N"/>
</dbReference>
<dbReference type="InterPro" id="IPR026564">
    <property type="entry name" value="Transcrip_reg_TACO1-like_dom3"/>
</dbReference>
<keyword evidence="11" id="KW-1185">Reference proteome</keyword>
<sequence length="246" mass="27544">MSGHSKWKNIMHKKGKTDAQRAKVFSRIGREISMAVKEGGADPTSNSKLRDLIAKAKQNNVPNENIDRLIKKAQDAGNTENYEDITYEGYGPCGVAVIVETLTDNRNRTAGDMRHYFDKFGGNLGQSGSVSWMFEKKGVIAIEKEGLDADTVMMDALEAGAADFADEADEEVYTVYTDPNELSVVREALERKYTLLSSENEMVPSTYVTVEGDENLKKMGLLLEHLDDNDDVQNVWHNWENEPDEE</sequence>
<dbReference type="EMBL" id="JACRSP010000002">
    <property type="protein sequence ID" value="MBC8536286.1"/>
    <property type="molecule type" value="Genomic_DNA"/>
</dbReference>
<comment type="subcellular location">
    <subcellularLocation>
        <location evidence="6">Cytoplasm</location>
    </subcellularLocation>
</comment>
<name>A0A926HV66_9FIRM</name>
<dbReference type="FunFam" id="3.30.70.980:FF:000002">
    <property type="entry name" value="Probable transcriptional regulatory protein YebC"/>
    <property type="match status" value="1"/>
</dbReference>
<accession>A0A926HV66</accession>
<dbReference type="SUPFAM" id="SSF75625">
    <property type="entry name" value="YebC-like"/>
    <property type="match status" value="1"/>
</dbReference>
<dbReference type="Gene3D" id="1.10.10.200">
    <property type="match status" value="1"/>
</dbReference>
<dbReference type="GO" id="GO:0006355">
    <property type="term" value="P:regulation of DNA-templated transcription"/>
    <property type="evidence" value="ECO:0007669"/>
    <property type="project" value="UniProtKB-UniRule"/>
</dbReference>
<dbReference type="GO" id="GO:0003677">
    <property type="term" value="F:DNA binding"/>
    <property type="evidence" value="ECO:0007669"/>
    <property type="project" value="UniProtKB-UniRule"/>
</dbReference>
<dbReference type="Pfam" id="PF20772">
    <property type="entry name" value="TACO1_YebC_N"/>
    <property type="match status" value="1"/>
</dbReference>
<evidence type="ECO:0000313" key="11">
    <source>
        <dbReference type="Proteomes" id="UP000620366"/>
    </source>
</evidence>
<protein>
    <recommendedName>
        <fullName evidence="6">Probable transcriptional regulatory protein H8695_06210</fullName>
    </recommendedName>
</protein>
<dbReference type="InterPro" id="IPR002876">
    <property type="entry name" value="Transcrip_reg_TACO1-like"/>
</dbReference>
<comment type="caution">
    <text evidence="10">The sequence shown here is derived from an EMBL/GenBank/DDBJ whole genome shotgun (WGS) entry which is preliminary data.</text>
</comment>
<evidence type="ECO:0000313" key="10">
    <source>
        <dbReference type="EMBL" id="MBC8536286.1"/>
    </source>
</evidence>
<keyword evidence="4 6" id="KW-0238">DNA-binding</keyword>